<dbReference type="AlphaFoldDB" id="A0A2N1N1Z8"/>
<organism evidence="1 2">
    <name type="scientific">Rhizophagus irregularis</name>
    <dbReference type="NCBI Taxonomy" id="588596"/>
    <lineage>
        <taxon>Eukaryota</taxon>
        <taxon>Fungi</taxon>
        <taxon>Fungi incertae sedis</taxon>
        <taxon>Mucoromycota</taxon>
        <taxon>Glomeromycotina</taxon>
        <taxon>Glomeromycetes</taxon>
        <taxon>Glomerales</taxon>
        <taxon>Glomeraceae</taxon>
        <taxon>Rhizophagus</taxon>
    </lineage>
</organism>
<dbReference type="VEuPathDB" id="FungiDB:FUN_001949"/>
<dbReference type="Proteomes" id="UP000233469">
    <property type="component" value="Unassembled WGS sequence"/>
</dbReference>
<dbReference type="EMBL" id="LLXL01000905">
    <property type="protein sequence ID" value="PKK67889.1"/>
    <property type="molecule type" value="Genomic_DNA"/>
</dbReference>
<accession>A0A2N1N1Z8</accession>
<reference evidence="1 2" key="2">
    <citation type="submission" date="2017-10" db="EMBL/GenBank/DDBJ databases">
        <title>Extensive intraspecific genome diversity in a model arbuscular mycorrhizal fungus.</title>
        <authorList>
            <person name="Chen E.C.H."/>
            <person name="Morin E."/>
            <person name="Baudet D."/>
            <person name="Noel J."/>
            <person name="Ndikumana S."/>
            <person name="Charron P."/>
            <person name="St-Onge C."/>
            <person name="Giorgi J."/>
            <person name="Grigoriev I.V."/>
            <person name="Roux C."/>
            <person name="Martin F.M."/>
            <person name="Corradi N."/>
        </authorList>
    </citation>
    <scope>NUCLEOTIDE SEQUENCE [LARGE SCALE GENOMIC DNA]</scope>
    <source>
        <strain evidence="1 2">C2</strain>
    </source>
</reference>
<evidence type="ECO:0000313" key="1">
    <source>
        <dbReference type="EMBL" id="PKK67889.1"/>
    </source>
</evidence>
<sequence length="90" mass="10272">MTRLSDGCDELAFENKSLELIWSDNIHLKKKICGPYFTGKIKKSTYFNKYGPSGSFTKAAKGTIKISTFMNNNPISDDFEDIFDDMDEKE</sequence>
<evidence type="ECO:0000313" key="2">
    <source>
        <dbReference type="Proteomes" id="UP000233469"/>
    </source>
</evidence>
<name>A0A2N1N1Z8_9GLOM</name>
<protein>
    <submittedName>
        <fullName evidence="1">Uncharacterized protein</fullName>
    </submittedName>
</protein>
<proteinExistence type="predicted"/>
<reference evidence="1 2" key="1">
    <citation type="submission" date="2016-04" db="EMBL/GenBank/DDBJ databases">
        <title>Genome analyses suggest a sexual origin of heterokaryosis in a supposedly ancient asexual fungus.</title>
        <authorList>
            <person name="Ropars J."/>
            <person name="Sedzielewska K."/>
            <person name="Noel J."/>
            <person name="Charron P."/>
            <person name="Farinelli L."/>
            <person name="Marton T."/>
            <person name="Kruger M."/>
            <person name="Pelin A."/>
            <person name="Brachmann A."/>
            <person name="Corradi N."/>
        </authorList>
    </citation>
    <scope>NUCLEOTIDE SEQUENCE [LARGE SCALE GENOMIC DNA]</scope>
    <source>
        <strain evidence="1 2">C2</strain>
    </source>
</reference>
<gene>
    <name evidence="1" type="ORF">RhiirC2_782931</name>
</gene>
<comment type="caution">
    <text evidence="1">The sequence shown here is derived from an EMBL/GenBank/DDBJ whole genome shotgun (WGS) entry which is preliminary data.</text>
</comment>